<dbReference type="PANTHER" id="PTHR43280">
    <property type="entry name" value="ARAC-FAMILY TRANSCRIPTIONAL REGULATOR"/>
    <property type="match status" value="1"/>
</dbReference>
<evidence type="ECO:0000256" key="3">
    <source>
        <dbReference type="ARBA" id="ARBA00023163"/>
    </source>
</evidence>
<dbReference type="GO" id="GO:0043565">
    <property type="term" value="F:sequence-specific DNA binding"/>
    <property type="evidence" value="ECO:0007669"/>
    <property type="project" value="InterPro"/>
</dbReference>
<sequence length="278" mass="32981">MKNDQFDNFQLLFNALDIKIVEHGYVFGDMDWQKRNVCSPFNRLYFILESGAKLEDASGNTTPLVRDSIYLIPIQSTYHYLCDQPFEKFYIHFRLDYLPGRDIFEFNQQCMRLSSTREEIQHIVDLVKTKKVEDKLILKAELYKLLSRFVIKTEISYDKIALYLQYKDLFQQIEAHCYGDTSLHTVANQLGINENTLRKKFKEDMGVTVKQYIDLAVIERAKELMITTDLNLKELAYQLHFKDEFYFSRFFKKKVGCPPKQYRINNSTLSSKQKGYRN</sequence>
<dbReference type="SMART" id="SM00342">
    <property type="entry name" value="HTH_ARAC"/>
    <property type="match status" value="1"/>
</dbReference>
<keyword evidence="3" id="KW-0804">Transcription</keyword>
<dbReference type="EMBL" id="VSSQ01043849">
    <property type="protein sequence ID" value="MPM97590.1"/>
    <property type="molecule type" value="Genomic_DNA"/>
</dbReference>
<proteinExistence type="predicted"/>
<evidence type="ECO:0000313" key="5">
    <source>
        <dbReference type="EMBL" id="MPM97590.1"/>
    </source>
</evidence>
<dbReference type="SUPFAM" id="SSF46689">
    <property type="entry name" value="Homeodomain-like"/>
    <property type="match status" value="2"/>
</dbReference>
<keyword evidence="2" id="KW-0238">DNA-binding</keyword>
<feature type="domain" description="HTH araC/xylS-type" evidence="4">
    <location>
        <begin position="167"/>
        <end position="265"/>
    </location>
</feature>
<dbReference type="InterPro" id="IPR009057">
    <property type="entry name" value="Homeodomain-like_sf"/>
</dbReference>
<dbReference type="Pfam" id="PF12833">
    <property type="entry name" value="HTH_18"/>
    <property type="match status" value="1"/>
</dbReference>
<evidence type="ECO:0000256" key="2">
    <source>
        <dbReference type="ARBA" id="ARBA00023125"/>
    </source>
</evidence>
<evidence type="ECO:0000256" key="1">
    <source>
        <dbReference type="ARBA" id="ARBA00023015"/>
    </source>
</evidence>
<comment type="caution">
    <text evidence="5">The sequence shown here is derived from an EMBL/GenBank/DDBJ whole genome shotgun (WGS) entry which is preliminary data.</text>
</comment>
<gene>
    <name evidence="5" type="primary">rhaR_143</name>
    <name evidence="5" type="ORF">SDC9_144765</name>
</gene>
<dbReference type="InterPro" id="IPR018060">
    <property type="entry name" value="HTH_AraC"/>
</dbReference>
<dbReference type="Gene3D" id="1.10.10.60">
    <property type="entry name" value="Homeodomain-like"/>
    <property type="match status" value="1"/>
</dbReference>
<dbReference type="PANTHER" id="PTHR43280:SF28">
    <property type="entry name" value="HTH-TYPE TRANSCRIPTIONAL ACTIVATOR RHAS"/>
    <property type="match status" value="1"/>
</dbReference>
<dbReference type="GO" id="GO:0003700">
    <property type="term" value="F:DNA-binding transcription factor activity"/>
    <property type="evidence" value="ECO:0007669"/>
    <property type="project" value="InterPro"/>
</dbReference>
<evidence type="ECO:0000259" key="4">
    <source>
        <dbReference type="PROSITE" id="PS01124"/>
    </source>
</evidence>
<accession>A0A645E770</accession>
<reference evidence="5" key="1">
    <citation type="submission" date="2019-08" db="EMBL/GenBank/DDBJ databases">
        <authorList>
            <person name="Kucharzyk K."/>
            <person name="Murdoch R.W."/>
            <person name="Higgins S."/>
            <person name="Loffler F."/>
        </authorList>
    </citation>
    <scope>NUCLEOTIDE SEQUENCE</scope>
</reference>
<protein>
    <submittedName>
        <fullName evidence="5">HTH-type transcriptional activator RhaR</fullName>
    </submittedName>
</protein>
<organism evidence="5">
    <name type="scientific">bioreactor metagenome</name>
    <dbReference type="NCBI Taxonomy" id="1076179"/>
    <lineage>
        <taxon>unclassified sequences</taxon>
        <taxon>metagenomes</taxon>
        <taxon>ecological metagenomes</taxon>
    </lineage>
</organism>
<dbReference type="PROSITE" id="PS01124">
    <property type="entry name" value="HTH_ARAC_FAMILY_2"/>
    <property type="match status" value="1"/>
</dbReference>
<dbReference type="AlphaFoldDB" id="A0A645E770"/>
<name>A0A645E770_9ZZZZ</name>
<keyword evidence="1" id="KW-0805">Transcription regulation</keyword>